<reference evidence="1" key="1">
    <citation type="submission" date="2020-06" db="EMBL/GenBank/DDBJ databases">
        <authorList>
            <person name="Li T."/>
            <person name="Hu X."/>
            <person name="Zhang T."/>
            <person name="Song X."/>
            <person name="Zhang H."/>
            <person name="Dai N."/>
            <person name="Sheng W."/>
            <person name="Hou X."/>
            <person name="Wei L."/>
        </authorList>
    </citation>
    <scope>NUCLEOTIDE SEQUENCE</scope>
    <source>
        <strain evidence="1">KEN1</strain>
        <tissue evidence="1">Leaf</tissue>
    </source>
</reference>
<dbReference type="EMBL" id="JACGWN010000016">
    <property type="protein sequence ID" value="KAL0395189.1"/>
    <property type="molecule type" value="Genomic_DNA"/>
</dbReference>
<sequence>MIALASLDYSLRTRPISVLRAMTSHGEVRMYTRALCRILRELVNSSAAALANRLFSAVCSPRLPIETEE</sequence>
<gene>
    <name evidence="1" type="ORF">Slati_4485100</name>
</gene>
<reference evidence="1" key="2">
    <citation type="journal article" date="2024" name="Plant">
        <title>Genomic evolution and insights into agronomic trait innovations of Sesamum species.</title>
        <authorList>
            <person name="Miao H."/>
            <person name="Wang L."/>
            <person name="Qu L."/>
            <person name="Liu H."/>
            <person name="Sun Y."/>
            <person name="Le M."/>
            <person name="Wang Q."/>
            <person name="Wei S."/>
            <person name="Zheng Y."/>
            <person name="Lin W."/>
            <person name="Duan Y."/>
            <person name="Cao H."/>
            <person name="Xiong S."/>
            <person name="Wang X."/>
            <person name="Wei L."/>
            <person name="Li C."/>
            <person name="Ma Q."/>
            <person name="Ju M."/>
            <person name="Zhao R."/>
            <person name="Li G."/>
            <person name="Mu C."/>
            <person name="Tian Q."/>
            <person name="Mei H."/>
            <person name="Zhang T."/>
            <person name="Gao T."/>
            <person name="Zhang H."/>
        </authorList>
    </citation>
    <scope>NUCLEOTIDE SEQUENCE</scope>
    <source>
        <strain evidence="1">KEN1</strain>
    </source>
</reference>
<comment type="caution">
    <text evidence="1">The sequence shown here is derived from an EMBL/GenBank/DDBJ whole genome shotgun (WGS) entry which is preliminary data.</text>
</comment>
<organism evidence="1">
    <name type="scientific">Sesamum latifolium</name>
    <dbReference type="NCBI Taxonomy" id="2727402"/>
    <lineage>
        <taxon>Eukaryota</taxon>
        <taxon>Viridiplantae</taxon>
        <taxon>Streptophyta</taxon>
        <taxon>Embryophyta</taxon>
        <taxon>Tracheophyta</taxon>
        <taxon>Spermatophyta</taxon>
        <taxon>Magnoliopsida</taxon>
        <taxon>eudicotyledons</taxon>
        <taxon>Gunneridae</taxon>
        <taxon>Pentapetalae</taxon>
        <taxon>asterids</taxon>
        <taxon>lamiids</taxon>
        <taxon>Lamiales</taxon>
        <taxon>Pedaliaceae</taxon>
        <taxon>Sesamum</taxon>
    </lineage>
</organism>
<proteinExistence type="predicted"/>
<protein>
    <submittedName>
        <fullName evidence="1">Uncharacterized protein</fullName>
    </submittedName>
</protein>
<dbReference type="AlphaFoldDB" id="A0AAW2SRZ1"/>
<accession>A0AAW2SRZ1</accession>
<name>A0AAW2SRZ1_9LAMI</name>
<evidence type="ECO:0000313" key="1">
    <source>
        <dbReference type="EMBL" id="KAL0395189.1"/>
    </source>
</evidence>